<dbReference type="Gene3D" id="1.20.140.40">
    <property type="entry name" value="Invertase/pectin methylesterase inhibitor family protein"/>
    <property type="match status" value="1"/>
</dbReference>
<dbReference type="InterPro" id="IPR006501">
    <property type="entry name" value="Pectinesterase_inhib_dom"/>
</dbReference>
<dbReference type="Proteomes" id="UP000323000">
    <property type="component" value="Chromosome 1"/>
</dbReference>
<gene>
    <name evidence="6" type="ORF">EZV62_000137</name>
</gene>
<evidence type="ECO:0000256" key="2">
    <source>
        <dbReference type="ARBA" id="ARBA00023157"/>
    </source>
</evidence>
<dbReference type="InterPro" id="IPR034087">
    <property type="entry name" value="C/VIF1"/>
</dbReference>
<dbReference type="GO" id="GO:0004857">
    <property type="term" value="F:enzyme inhibitor activity"/>
    <property type="evidence" value="ECO:0007669"/>
    <property type="project" value="InterPro"/>
</dbReference>
<protein>
    <recommendedName>
        <fullName evidence="5">Pectinesterase inhibitor domain-containing protein</fullName>
    </recommendedName>
</protein>
<feature type="signal peptide" evidence="4">
    <location>
        <begin position="1"/>
        <end position="24"/>
    </location>
</feature>
<dbReference type="AlphaFoldDB" id="A0A5C7IR30"/>
<feature type="chain" id="PRO_5023109039" description="Pectinesterase inhibitor domain-containing protein" evidence="4">
    <location>
        <begin position="25"/>
        <end position="169"/>
    </location>
</feature>
<dbReference type="NCBIfam" id="TIGR01614">
    <property type="entry name" value="PME_inhib"/>
    <property type="match status" value="1"/>
</dbReference>
<keyword evidence="7" id="KW-1185">Reference proteome</keyword>
<dbReference type="PANTHER" id="PTHR36710:SF13">
    <property type="entry name" value="PUTATIVE-RELATED"/>
    <property type="match status" value="1"/>
</dbReference>
<reference evidence="7" key="1">
    <citation type="journal article" date="2019" name="Gigascience">
        <title>De novo genome assembly of the endangered Acer yangbiense, a plant species with extremely small populations endemic to Yunnan Province, China.</title>
        <authorList>
            <person name="Yang J."/>
            <person name="Wariss H.M."/>
            <person name="Tao L."/>
            <person name="Zhang R."/>
            <person name="Yun Q."/>
            <person name="Hollingsworth P."/>
            <person name="Dao Z."/>
            <person name="Luo G."/>
            <person name="Guo H."/>
            <person name="Ma Y."/>
            <person name="Sun W."/>
        </authorList>
    </citation>
    <scope>NUCLEOTIDE SEQUENCE [LARGE SCALE GENOMIC DNA]</scope>
    <source>
        <strain evidence="7">cv. Malutang</strain>
    </source>
</reference>
<proteinExistence type="inferred from homology"/>
<evidence type="ECO:0000256" key="1">
    <source>
        <dbReference type="ARBA" id="ARBA00022729"/>
    </source>
</evidence>
<accession>A0A5C7IR30</accession>
<keyword evidence="2" id="KW-1015">Disulfide bond</keyword>
<dbReference type="SMART" id="SM00856">
    <property type="entry name" value="PMEI"/>
    <property type="match status" value="1"/>
</dbReference>
<dbReference type="EMBL" id="VAHF01000001">
    <property type="protein sequence ID" value="TXG71558.1"/>
    <property type="molecule type" value="Genomic_DNA"/>
</dbReference>
<organism evidence="6 7">
    <name type="scientific">Acer yangbiense</name>
    <dbReference type="NCBI Taxonomy" id="1000413"/>
    <lineage>
        <taxon>Eukaryota</taxon>
        <taxon>Viridiplantae</taxon>
        <taxon>Streptophyta</taxon>
        <taxon>Embryophyta</taxon>
        <taxon>Tracheophyta</taxon>
        <taxon>Spermatophyta</taxon>
        <taxon>Magnoliopsida</taxon>
        <taxon>eudicotyledons</taxon>
        <taxon>Gunneridae</taxon>
        <taxon>Pentapetalae</taxon>
        <taxon>rosids</taxon>
        <taxon>malvids</taxon>
        <taxon>Sapindales</taxon>
        <taxon>Sapindaceae</taxon>
        <taxon>Hippocastanoideae</taxon>
        <taxon>Acereae</taxon>
        <taxon>Acer</taxon>
    </lineage>
</organism>
<name>A0A5C7IR30_9ROSI</name>
<dbReference type="InterPro" id="IPR035513">
    <property type="entry name" value="Invertase/methylesterase_inhib"/>
</dbReference>
<evidence type="ECO:0000256" key="4">
    <source>
        <dbReference type="SAM" id="SignalP"/>
    </source>
</evidence>
<evidence type="ECO:0000259" key="5">
    <source>
        <dbReference type="SMART" id="SM00856"/>
    </source>
</evidence>
<sequence>MNSFVFSMVVVFLVFFLLSSQVSADLISDTCKKTPSYNLCVSTLRADPQSSKADVQGLALIAVKKLVVEGTKTEKEIKQLIKKTKYKPLLDALKLCADKYNIIVHYDFPVAVEAITKGDPKFAEGATVDAARSSDKCASGITSTPNLASSNKLVHDLDDIVLYIVRLLL</sequence>
<comment type="caution">
    <text evidence="6">The sequence shown here is derived from an EMBL/GenBank/DDBJ whole genome shotgun (WGS) entry which is preliminary data.</text>
</comment>
<dbReference type="FunFam" id="1.20.140.40:FF:000009">
    <property type="entry name" value="Invertase/pectin methylesterase inhibitor family protein"/>
    <property type="match status" value="1"/>
</dbReference>
<dbReference type="InterPro" id="IPR052421">
    <property type="entry name" value="PCW_Enzyme_Inhibitor"/>
</dbReference>
<dbReference type="SUPFAM" id="SSF101148">
    <property type="entry name" value="Plant invertase/pectin methylesterase inhibitor"/>
    <property type="match status" value="1"/>
</dbReference>
<keyword evidence="1 4" id="KW-0732">Signal</keyword>
<evidence type="ECO:0000313" key="6">
    <source>
        <dbReference type="EMBL" id="TXG71558.1"/>
    </source>
</evidence>
<feature type="domain" description="Pectinesterase inhibitor" evidence="5">
    <location>
        <begin position="22"/>
        <end position="164"/>
    </location>
</feature>
<dbReference type="CDD" id="cd15796">
    <property type="entry name" value="CIF_like"/>
    <property type="match status" value="1"/>
</dbReference>
<comment type="similarity">
    <text evidence="3">Belongs to the PMEI family.</text>
</comment>
<dbReference type="Pfam" id="PF04043">
    <property type="entry name" value="PMEI"/>
    <property type="match status" value="1"/>
</dbReference>
<evidence type="ECO:0000256" key="3">
    <source>
        <dbReference type="ARBA" id="ARBA00038471"/>
    </source>
</evidence>
<dbReference type="OrthoDB" id="1918674at2759"/>
<evidence type="ECO:0000313" key="7">
    <source>
        <dbReference type="Proteomes" id="UP000323000"/>
    </source>
</evidence>
<dbReference type="PANTHER" id="PTHR36710">
    <property type="entry name" value="PECTINESTERASE INHIBITOR-LIKE"/>
    <property type="match status" value="1"/>
</dbReference>